<dbReference type="PROSITE" id="PS50880">
    <property type="entry name" value="TOPRIM"/>
    <property type="match status" value="1"/>
</dbReference>
<keyword evidence="7 10" id="KW-0799">Topoisomerase</keyword>
<keyword evidence="8 10" id="KW-0238">DNA-binding</keyword>
<dbReference type="PANTHER" id="PTHR42785:SF1">
    <property type="entry name" value="DNA TOPOISOMERASE"/>
    <property type="match status" value="1"/>
</dbReference>
<feature type="site" description="Interaction with DNA" evidence="10">
    <location>
        <position position="138"/>
    </location>
</feature>
<dbReference type="Pfam" id="PF01131">
    <property type="entry name" value="Topoisom_bac"/>
    <property type="match status" value="1"/>
</dbReference>
<feature type="site" description="Interaction with DNA" evidence="10">
    <location>
        <position position="154"/>
    </location>
</feature>
<dbReference type="InterPro" id="IPR028612">
    <property type="entry name" value="Topoisom_1_IA"/>
</dbReference>
<dbReference type="InterPro" id="IPR003602">
    <property type="entry name" value="Topo_IA_DNA-bd_dom"/>
</dbReference>
<dbReference type="InterPro" id="IPR013824">
    <property type="entry name" value="Topo_IA_cen_sub1"/>
</dbReference>
<dbReference type="SUPFAM" id="SSF56712">
    <property type="entry name" value="Prokaryotic type I DNA topoisomerase"/>
    <property type="match status" value="1"/>
</dbReference>
<dbReference type="HAMAP" id="MF_00952">
    <property type="entry name" value="Topoisom_1_prok"/>
    <property type="match status" value="1"/>
</dbReference>
<comment type="similarity">
    <text evidence="2 10">Belongs to the type IA topoisomerase family.</text>
</comment>
<feature type="site" description="Interaction with DNA" evidence="10">
    <location>
        <position position="139"/>
    </location>
</feature>
<dbReference type="Gene3D" id="3.30.65.10">
    <property type="entry name" value="Bacterial Topoisomerase I, domain 1"/>
    <property type="match status" value="2"/>
</dbReference>
<evidence type="ECO:0000256" key="6">
    <source>
        <dbReference type="ARBA" id="ARBA00022842"/>
    </source>
</evidence>
<dbReference type="PROSITE" id="PS52039">
    <property type="entry name" value="TOPO_IA_2"/>
    <property type="match status" value="1"/>
</dbReference>
<dbReference type="InterPro" id="IPR013497">
    <property type="entry name" value="Topo_IA_cen"/>
</dbReference>
<dbReference type="InterPro" id="IPR034149">
    <property type="entry name" value="TOPRIM_TopoI"/>
</dbReference>
<dbReference type="EC" id="5.6.2.1" evidence="10"/>
<comment type="caution">
    <text evidence="14">The sequence shown here is derived from an EMBL/GenBank/DDBJ whole genome shotgun (WGS) entry which is preliminary data.</text>
</comment>
<evidence type="ECO:0000256" key="10">
    <source>
        <dbReference type="HAMAP-Rule" id="MF_00952"/>
    </source>
</evidence>
<dbReference type="InterPro" id="IPR000380">
    <property type="entry name" value="Topo_IA"/>
</dbReference>
<feature type="region of interest" description="Disordered" evidence="11">
    <location>
        <begin position="671"/>
        <end position="703"/>
    </location>
</feature>
<dbReference type="InterPro" id="IPR003601">
    <property type="entry name" value="Topo_IA_2"/>
</dbReference>
<evidence type="ECO:0000256" key="9">
    <source>
        <dbReference type="ARBA" id="ARBA00023235"/>
    </source>
</evidence>
<dbReference type="GO" id="GO:0008270">
    <property type="term" value="F:zinc ion binding"/>
    <property type="evidence" value="ECO:0007669"/>
    <property type="project" value="UniProtKB-KW"/>
</dbReference>
<dbReference type="Proteomes" id="UP000473648">
    <property type="component" value="Unassembled WGS sequence"/>
</dbReference>
<keyword evidence="3" id="KW-0479">Metal-binding</keyword>
<keyword evidence="6" id="KW-0460">Magnesium</keyword>
<dbReference type="GO" id="GO:0006265">
    <property type="term" value="P:DNA topological change"/>
    <property type="evidence" value="ECO:0007669"/>
    <property type="project" value="UniProtKB-UniRule"/>
</dbReference>
<feature type="site" description="Interaction with DNA" evidence="10">
    <location>
        <position position="478"/>
    </location>
</feature>
<evidence type="ECO:0000313" key="15">
    <source>
        <dbReference type="Proteomes" id="UP000473648"/>
    </source>
</evidence>
<dbReference type="SMART" id="SM00493">
    <property type="entry name" value="TOPRIM"/>
    <property type="match status" value="1"/>
</dbReference>
<keyword evidence="9 10" id="KW-0413">Isomerase</keyword>
<dbReference type="CDD" id="cd03363">
    <property type="entry name" value="TOPRIM_TopoIA_TopoI"/>
    <property type="match status" value="1"/>
</dbReference>
<evidence type="ECO:0000256" key="5">
    <source>
        <dbReference type="ARBA" id="ARBA00022833"/>
    </source>
</evidence>
<dbReference type="InterPro" id="IPR023406">
    <property type="entry name" value="Topo_IA_AS"/>
</dbReference>
<evidence type="ECO:0000259" key="13">
    <source>
        <dbReference type="PROSITE" id="PS52039"/>
    </source>
</evidence>
<feature type="compositionally biased region" description="Basic and acidic residues" evidence="11">
    <location>
        <begin position="673"/>
        <end position="694"/>
    </location>
</feature>
<feature type="active site" description="O-(5'-phospho-DNA)-tyrosine intermediate" evidence="10">
    <location>
        <position position="291"/>
    </location>
</feature>
<feature type="domain" description="Toprim" evidence="12">
    <location>
        <begin position="2"/>
        <end position="120"/>
    </location>
</feature>
<dbReference type="Gene3D" id="2.70.20.10">
    <property type="entry name" value="Topoisomerase I, domain 3"/>
    <property type="match status" value="1"/>
</dbReference>
<dbReference type="Gene3D" id="1.10.290.10">
    <property type="entry name" value="Topoisomerase I, domain 4"/>
    <property type="match status" value="1"/>
</dbReference>
<evidence type="ECO:0000256" key="8">
    <source>
        <dbReference type="ARBA" id="ARBA00023125"/>
    </source>
</evidence>
<feature type="site" description="Interaction with DNA" evidence="10">
    <location>
        <position position="32"/>
    </location>
</feature>
<dbReference type="InterPro" id="IPR023405">
    <property type="entry name" value="Topo_IA_core_domain"/>
</dbReference>
<comment type="function">
    <text evidence="10">Releases the supercoiling and torsional tension of DNA, which is introduced during the DNA replication and transcription, by transiently cleaving and rejoining one strand of the DNA duplex. Introduces a single-strand break via transesterification at a target site in duplex DNA. The scissile phosphodiester is attacked by the catalytic tyrosine of the enzyme, resulting in the formation of a DNA-(5'-phosphotyrosyl)-enzyme intermediate and the expulsion of a 3'-OH DNA strand. The free DNA strand then undergoes passage around the unbroken strand, thus removing DNA supercoils. Finally, in the religation step, the DNA 3'-OH attacks the covalent intermediate to expel the active-site tyrosine and restore the DNA phosphodiester backbone.</text>
</comment>
<name>A0A6L5GSE3_9FIRM</name>
<dbReference type="GO" id="GO:0005694">
    <property type="term" value="C:chromosome"/>
    <property type="evidence" value="ECO:0007669"/>
    <property type="project" value="InterPro"/>
</dbReference>
<sequence>MRTLVIVESPAKAKTIKKQLPKGYQVEATMGHVIDLPKSRLGIDVDHDFQPDYITIRGKGKLLAQLKKDAKKSDRVLLATDPDREGEAISWHVANTLGIDPNSPCRIEFHEITKRAINEAIDHVRAVDMDLVNAQQARRELDRLVGYSISPFLWKKVRRGLSAGRVQSVVTRIIVDREREIESFVPEEYWNLDLDVSKQGDSRQFLAVFYSEDGKTKKIPDAKEADRLEAIVKAHPDMVVASVQKKKNQQRPPLPFTTSTLQQTAYKALGFTSRRTMSIAQRLYESGHVTYIRTDSTRLAPEAVDEAKQYITENYGEKYLGKQHRTAKKNKNVQDAHEAIRPASLFNTPEQLQSQLEPEDYKLYRLIWQRMVASQMAAAVYDVTRADIACEHLIFRVKGDTMQFDGFTRAMPSMARKDNPLPVLEKGDPIHLEKIHKEQKFTNPPARYNEASLIKLLEERGIGRPSTYAPTIATIKSRNYVETENKRFKPTELGITVTNMMEDYFPDIVDQQFTAKMETELDNVANGTENWVKVMKEFYGPFKAELDHAQEHADKIEIKEEVTDVICDKCGAHMVIKEGRYGKFLACPNYPECKNTKPYFEKTGGICPKCGGDLVKRKSKKGRTFYGCSNYPTCDFVTWDKPVAEKCPHCGNTMFQKGLGKRKRVYCLQCDGEPEKRPSGRKSKMTEKGEEDVKSNNNRRHSA</sequence>
<evidence type="ECO:0000313" key="14">
    <source>
        <dbReference type="EMBL" id="MQM73093.1"/>
    </source>
</evidence>
<dbReference type="Gene3D" id="1.10.460.10">
    <property type="entry name" value="Topoisomerase I, domain 2"/>
    <property type="match status" value="1"/>
</dbReference>
<dbReference type="GO" id="GO:0003677">
    <property type="term" value="F:DNA binding"/>
    <property type="evidence" value="ECO:0007669"/>
    <property type="project" value="UniProtKB-KW"/>
</dbReference>
<keyword evidence="15" id="KW-1185">Reference proteome</keyword>
<dbReference type="SMART" id="SM00436">
    <property type="entry name" value="TOP1Bc"/>
    <property type="match status" value="1"/>
</dbReference>
<dbReference type="Pfam" id="PF01396">
    <property type="entry name" value="Zn_ribbon_Top1"/>
    <property type="match status" value="2"/>
</dbReference>
<dbReference type="InterPro" id="IPR005733">
    <property type="entry name" value="TopoI_bac-type"/>
</dbReference>
<keyword evidence="4" id="KW-0863">Zinc-finger</keyword>
<dbReference type="AlphaFoldDB" id="A0A6L5GSE3"/>
<dbReference type="Gene3D" id="3.40.50.140">
    <property type="match status" value="1"/>
</dbReference>
<dbReference type="SMART" id="SM00437">
    <property type="entry name" value="TOP1Ac"/>
    <property type="match status" value="1"/>
</dbReference>
<feature type="site" description="Interaction with DNA" evidence="10">
    <location>
        <position position="147"/>
    </location>
</feature>
<evidence type="ECO:0000256" key="7">
    <source>
        <dbReference type="ARBA" id="ARBA00023029"/>
    </source>
</evidence>
<proteinExistence type="inferred from homology"/>
<feature type="site" description="Interaction with DNA" evidence="10">
    <location>
        <position position="293"/>
    </location>
</feature>
<evidence type="ECO:0000256" key="11">
    <source>
        <dbReference type="SAM" id="MobiDB-lite"/>
    </source>
</evidence>
<dbReference type="InterPro" id="IPR013826">
    <property type="entry name" value="Topo_IA_cen_sub3"/>
</dbReference>
<dbReference type="PANTHER" id="PTHR42785">
    <property type="entry name" value="DNA TOPOISOMERASE, TYPE IA, CORE"/>
    <property type="match status" value="1"/>
</dbReference>
<comment type="subunit">
    <text evidence="10">Monomer.</text>
</comment>
<feature type="region of interest" description="Interaction with DNA" evidence="10">
    <location>
        <begin position="162"/>
        <end position="167"/>
    </location>
</feature>
<evidence type="ECO:0000256" key="1">
    <source>
        <dbReference type="ARBA" id="ARBA00000213"/>
    </source>
</evidence>
<organism evidence="14 15">
    <name type="scientific">Candidatus Pseudoramibacter fermentans</name>
    <dbReference type="NCBI Taxonomy" id="2594427"/>
    <lineage>
        <taxon>Bacteria</taxon>
        <taxon>Bacillati</taxon>
        <taxon>Bacillota</taxon>
        <taxon>Clostridia</taxon>
        <taxon>Eubacteriales</taxon>
        <taxon>Eubacteriaceae</taxon>
        <taxon>Pseudoramibacter</taxon>
    </lineage>
</organism>
<dbReference type="PRINTS" id="PR00417">
    <property type="entry name" value="PRTPISMRASEI"/>
</dbReference>
<dbReference type="EMBL" id="VOGB01000004">
    <property type="protein sequence ID" value="MQM73093.1"/>
    <property type="molecule type" value="Genomic_DNA"/>
</dbReference>
<dbReference type="Pfam" id="PF01751">
    <property type="entry name" value="Toprim"/>
    <property type="match status" value="1"/>
</dbReference>
<accession>A0A6L5GSE3</accession>
<dbReference type="InterPro" id="IPR006171">
    <property type="entry name" value="TOPRIM_dom"/>
</dbReference>
<feature type="site" description="Interaction with DNA" evidence="10">
    <location>
        <position position="142"/>
    </location>
</feature>
<dbReference type="GO" id="GO:0003917">
    <property type="term" value="F:DNA topoisomerase type I (single strand cut, ATP-independent) activity"/>
    <property type="evidence" value="ECO:0007669"/>
    <property type="project" value="UniProtKB-UniRule"/>
</dbReference>
<dbReference type="NCBIfam" id="TIGR01051">
    <property type="entry name" value="topA_bact"/>
    <property type="match status" value="1"/>
</dbReference>
<dbReference type="PROSITE" id="PS00396">
    <property type="entry name" value="TOPO_IA_1"/>
    <property type="match status" value="1"/>
</dbReference>
<dbReference type="InterPro" id="IPR013825">
    <property type="entry name" value="Topo_IA_cen_sub2"/>
</dbReference>
<comment type="catalytic activity">
    <reaction evidence="1 10">
        <text>ATP-independent breakage of single-stranded DNA, followed by passage and rejoining.</text>
        <dbReference type="EC" id="5.6.2.1"/>
    </reaction>
</comment>
<evidence type="ECO:0000256" key="4">
    <source>
        <dbReference type="ARBA" id="ARBA00022771"/>
    </source>
</evidence>
<dbReference type="SUPFAM" id="SSF57783">
    <property type="entry name" value="Zinc beta-ribbon"/>
    <property type="match status" value="2"/>
</dbReference>
<reference evidence="14" key="1">
    <citation type="journal article" date="2020" name="Appl. Environ. Microbiol.">
        <title>Medium-Chain Fatty Acid Synthesis by 'Candidatus Weimeria bifida' gen. nov., sp. nov., and 'Candidatus Pseudoramibacter fermentans' sp. nov.</title>
        <authorList>
            <person name="Scarborough M.J."/>
            <person name="Myers K.S."/>
            <person name="Donohue T.J."/>
            <person name="Noguera D.R."/>
        </authorList>
    </citation>
    <scope>NUCLEOTIDE SEQUENCE</scope>
    <source>
        <strain evidence="14">EUB1.1</strain>
    </source>
</reference>
<feature type="domain" description="Topo IA-type catalytic" evidence="13">
    <location>
        <begin position="128"/>
        <end position="546"/>
    </location>
</feature>
<gene>
    <name evidence="10 14" type="primary">topA</name>
    <name evidence="14" type="ORF">FRC53_06685</name>
</gene>
<protein>
    <recommendedName>
        <fullName evidence="10">DNA topoisomerase 1</fullName>
        <ecNumber evidence="10">5.6.2.1</ecNumber>
    </recommendedName>
    <alternativeName>
        <fullName evidence="10">DNA topoisomerase I</fullName>
    </alternativeName>
</protein>
<evidence type="ECO:0000259" key="12">
    <source>
        <dbReference type="PROSITE" id="PS50880"/>
    </source>
</evidence>
<dbReference type="CDD" id="cd00186">
    <property type="entry name" value="TOP1Ac"/>
    <property type="match status" value="1"/>
</dbReference>
<dbReference type="InterPro" id="IPR013498">
    <property type="entry name" value="Topo_IA_Znf"/>
</dbReference>
<evidence type="ECO:0000256" key="2">
    <source>
        <dbReference type="ARBA" id="ARBA00009446"/>
    </source>
</evidence>
<evidence type="ECO:0000256" key="3">
    <source>
        <dbReference type="ARBA" id="ARBA00022723"/>
    </source>
</evidence>
<keyword evidence="5" id="KW-0862">Zinc</keyword>